<dbReference type="PROSITE" id="PS50910">
    <property type="entry name" value="HEPN"/>
    <property type="match status" value="1"/>
</dbReference>
<sequence length="143" mass="17031">MNNNEKYEYWEDIAEYDLATARAMLQSGRYLYVVFMCQQAIEKLVKGLYVLYTGEEPPRTHNIWLVLSALAEYESFQQKANDATFVEKKATYKPFFAELVAYYISERYPSYREKLSMSVKEEKARQVMGKTEEVFRWLQSLRK</sequence>
<evidence type="ECO:0000259" key="1">
    <source>
        <dbReference type="PROSITE" id="PS50910"/>
    </source>
</evidence>
<dbReference type="RefSeq" id="WP_198827751.1">
    <property type="nucleotide sequence ID" value="NZ_CP066308.1"/>
</dbReference>
<reference evidence="2 4" key="1">
    <citation type="submission" date="2020-12" db="EMBL/GenBank/DDBJ databases">
        <title>strain FJAT-54423T represents a novel species of the genus Brevibacillus.</title>
        <authorList>
            <person name="Tang R."/>
        </authorList>
    </citation>
    <scope>NUCLEOTIDE SEQUENCE [LARGE SCALE GENOMIC DNA]</scope>
    <source>
        <strain evidence="2 4">FJAT-54423</strain>
    </source>
</reference>
<evidence type="ECO:0000313" key="5">
    <source>
        <dbReference type="Proteomes" id="UP000677234"/>
    </source>
</evidence>
<name>A0A7T5EK86_9BACL</name>
<accession>A0A7T5EK86</accession>
<evidence type="ECO:0000313" key="2">
    <source>
        <dbReference type="EMBL" id="QQE74167.1"/>
    </source>
</evidence>
<dbReference type="KEGG" id="bcop:JD108_20435"/>
<gene>
    <name evidence="2" type="ORF">JD108_20435</name>
    <name evidence="3" type="ORF">KDJ56_20370</name>
</gene>
<dbReference type="Proteomes" id="UP000677234">
    <property type="component" value="Chromosome"/>
</dbReference>
<dbReference type="InterPro" id="IPR007842">
    <property type="entry name" value="HEPN_dom"/>
</dbReference>
<proteinExistence type="predicted"/>
<reference evidence="3" key="2">
    <citation type="submission" date="2021-04" db="EMBL/GenBank/DDBJ databases">
        <title>Brevibacillus composti FJAT-54423, complete genome.</title>
        <authorList>
            <person name="Tang R."/>
        </authorList>
    </citation>
    <scope>NUCLEOTIDE SEQUENCE</scope>
    <source>
        <strain evidence="3">FJAT-54424</strain>
    </source>
</reference>
<organism evidence="2 4">
    <name type="scientific">Brevibacillus composti</name>
    <dbReference type="NCBI Taxonomy" id="2796470"/>
    <lineage>
        <taxon>Bacteria</taxon>
        <taxon>Bacillati</taxon>
        <taxon>Bacillota</taxon>
        <taxon>Bacilli</taxon>
        <taxon>Bacillales</taxon>
        <taxon>Paenibacillaceae</taxon>
        <taxon>Brevibacillus</taxon>
    </lineage>
</organism>
<feature type="domain" description="HEPN" evidence="1">
    <location>
        <begin position="11"/>
        <end position="134"/>
    </location>
</feature>
<dbReference type="SUPFAM" id="SSF81593">
    <property type="entry name" value="Nucleotidyltransferase substrate binding subunit/domain"/>
    <property type="match status" value="1"/>
</dbReference>
<protein>
    <submittedName>
        <fullName evidence="2">HEPN domain-containing protein</fullName>
    </submittedName>
</protein>
<dbReference type="EMBL" id="CP066308">
    <property type="protein sequence ID" value="QQE74167.1"/>
    <property type="molecule type" value="Genomic_DNA"/>
</dbReference>
<dbReference type="Proteomes" id="UP000595847">
    <property type="component" value="Chromosome"/>
</dbReference>
<evidence type="ECO:0000313" key="3">
    <source>
        <dbReference type="EMBL" id="QUO41250.1"/>
    </source>
</evidence>
<evidence type="ECO:0000313" key="4">
    <source>
        <dbReference type="Proteomes" id="UP000595847"/>
    </source>
</evidence>
<keyword evidence="5" id="KW-1185">Reference proteome</keyword>
<dbReference type="AlphaFoldDB" id="A0A7T5EK86"/>
<dbReference type="EMBL" id="CP073708">
    <property type="protein sequence ID" value="QUO41250.1"/>
    <property type="molecule type" value="Genomic_DNA"/>
</dbReference>
<dbReference type="Gene3D" id="1.20.120.330">
    <property type="entry name" value="Nucleotidyltransferases domain 2"/>
    <property type="match status" value="1"/>
</dbReference>
<dbReference type="SMART" id="SM00748">
    <property type="entry name" value="HEPN"/>
    <property type="match status" value="1"/>
</dbReference>
<dbReference type="Pfam" id="PF05168">
    <property type="entry name" value="HEPN"/>
    <property type="match status" value="1"/>
</dbReference>